<evidence type="ECO:0000313" key="3">
    <source>
        <dbReference type="Proteomes" id="UP000019473"/>
    </source>
</evidence>
<evidence type="ECO:0000313" key="2">
    <source>
        <dbReference type="EMBL" id="EXJ57069.1"/>
    </source>
</evidence>
<dbReference type="HOGENOM" id="CLU_050444_0_0_1"/>
<dbReference type="OrthoDB" id="4850at2759"/>
<dbReference type="AlphaFoldDB" id="W9WEW9"/>
<dbReference type="Proteomes" id="UP000019473">
    <property type="component" value="Unassembled WGS sequence"/>
</dbReference>
<feature type="region of interest" description="Disordered" evidence="1">
    <location>
        <begin position="27"/>
        <end position="124"/>
    </location>
</feature>
<feature type="compositionally biased region" description="Polar residues" evidence="1">
    <location>
        <begin position="108"/>
        <end position="117"/>
    </location>
</feature>
<dbReference type="RefSeq" id="XP_007759603.1">
    <property type="nucleotide sequence ID" value="XM_007761413.1"/>
</dbReference>
<organism evidence="2 3">
    <name type="scientific">Cladophialophora yegresii CBS 114405</name>
    <dbReference type="NCBI Taxonomy" id="1182544"/>
    <lineage>
        <taxon>Eukaryota</taxon>
        <taxon>Fungi</taxon>
        <taxon>Dikarya</taxon>
        <taxon>Ascomycota</taxon>
        <taxon>Pezizomycotina</taxon>
        <taxon>Eurotiomycetes</taxon>
        <taxon>Chaetothyriomycetidae</taxon>
        <taxon>Chaetothyriales</taxon>
        <taxon>Herpotrichiellaceae</taxon>
        <taxon>Cladophialophora</taxon>
    </lineage>
</organism>
<dbReference type="VEuPathDB" id="FungiDB:A1O7_07413"/>
<evidence type="ECO:0000256" key="1">
    <source>
        <dbReference type="SAM" id="MobiDB-lite"/>
    </source>
</evidence>
<proteinExistence type="predicted"/>
<dbReference type="PANTHER" id="PTHR37948">
    <property type="entry name" value="ZGC:113208"/>
    <property type="match status" value="1"/>
</dbReference>
<dbReference type="PANTHER" id="PTHR37948:SF1">
    <property type="entry name" value="BLL5189 PROTEIN"/>
    <property type="match status" value="1"/>
</dbReference>
<dbReference type="GeneID" id="19181988"/>
<accession>W9WEW9</accession>
<comment type="caution">
    <text evidence="2">The sequence shown here is derived from an EMBL/GenBank/DDBJ whole genome shotgun (WGS) entry which is preliminary data.</text>
</comment>
<dbReference type="EMBL" id="AMGW01000005">
    <property type="protein sequence ID" value="EXJ57069.1"/>
    <property type="molecule type" value="Genomic_DNA"/>
</dbReference>
<sequence length="356" mass="41004">MDSVVDLEAQRLRNLQHKQKLLAELNLNNATTRGHPPADSTEVKPRQKRRRLDDSTVVQRVSSRTSARIAANGTRPSYKEEKRTSDTYPRTQTRTKKQNDPKLRRPSPVQSQYSNPKAISPPLPTEPASLIRYYTSWTASAGVPELDSHTNTYHFVSHPNFTPNISPLSILLQGAFGGTYFSPWRSRSLPVTLEDDYLATLPADWLAQLQPPEKYITSRTYNAELNRHGVQGGQTLSQWEDAGWINFQHDARGWFEWYIRFWLGRRLDDGEDERQVGRWLRCVGPKGRWKRVLLKKYVEMGVRSVFDDEDGEDGDDGDNAEDERKVSPVIHQTCLHWGYQVTQEDLDEAWREREGA</sequence>
<gene>
    <name evidence="2" type="ORF">A1O7_07413</name>
</gene>
<protein>
    <submittedName>
        <fullName evidence="2">Uncharacterized protein</fullName>
    </submittedName>
</protein>
<dbReference type="STRING" id="1182544.W9WEW9"/>
<keyword evidence="3" id="KW-1185">Reference proteome</keyword>
<feature type="compositionally biased region" description="Low complexity" evidence="1">
    <location>
        <begin position="55"/>
        <end position="66"/>
    </location>
</feature>
<name>W9WEW9_9EURO</name>
<reference evidence="2 3" key="1">
    <citation type="submission" date="2013-03" db="EMBL/GenBank/DDBJ databases">
        <title>The Genome Sequence of Cladophialophora yegresii CBS 114405.</title>
        <authorList>
            <consortium name="The Broad Institute Genomics Platform"/>
            <person name="Cuomo C."/>
            <person name="de Hoog S."/>
            <person name="Gorbushina A."/>
            <person name="Walker B."/>
            <person name="Young S.K."/>
            <person name="Zeng Q."/>
            <person name="Gargeya S."/>
            <person name="Fitzgerald M."/>
            <person name="Haas B."/>
            <person name="Abouelleil A."/>
            <person name="Allen A.W."/>
            <person name="Alvarado L."/>
            <person name="Arachchi H.M."/>
            <person name="Berlin A.M."/>
            <person name="Chapman S.B."/>
            <person name="Gainer-Dewar J."/>
            <person name="Goldberg J."/>
            <person name="Griggs A."/>
            <person name="Gujja S."/>
            <person name="Hansen M."/>
            <person name="Howarth C."/>
            <person name="Imamovic A."/>
            <person name="Ireland A."/>
            <person name="Larimer J."/>
            <person name="McCowan C."/>
            <person name="Murphy C."/>
            <person name="Pearson M."/>
            <person name="Poon T.W."/>
            <person name="Priest M."/>
            <person name="Roberts A."/>
            <person name="Saif S."/>
            <person name="Shea T."/>
            <person name="Sisk P."/>
            <person name="Sykes S."/>
            <person name="Wortman J."/>
            <person name="Nusbaum C."/>
            <person name="Birren B."/>
        </authorList>
    </citation>
    <scope>NUCLEOTIDE SEQUENCE [LARGE SCALE GENOMIC DNA]</scope>
    <source>
        <strain evidence="2 3">CBS 114405</strain>
    </source>
</reference>
<dbReference type="eggNOG" id="ENOG502RZV2">
    <property type="taxonomic scope" value="Eukaryota"/>
</dbReference>